<dbReference type="EMBL" id="CP001338">
    <property type="protein sequence ID" value="ACL18003.1"/>
    <property type="molecule type" value="Genomic_DNA"/>
</dbReference>
<dbReference type="GeneID" id="77093704"/>
<dbReference type="STRING" id="521011.Mpal_2740"/>
<evidence type="ECO:0000313" key="3">
    <source>
        <dbReference type="Proteomes" id="UP000002457"/>
    </source>
</evidence>
<feature type="transmembrane region" description="Helical" evidence="1">
    <location>
        <begin position="12"/>
        <end position="34"/>
    </location>
</feature>
<evidence type="ECO:0008006" key="4">
    <source>
        <dbReference type="Google" id="ProtNLM"/>
    </source>
</evidence>
<dbReference type="Proteomes" id="UP000002457">
    <property type="component" value="Chromosome"/>
</dbReference>
<dbReference type="RefSeq" id="WP_012619322.1">
    <property type="nucleotide sequence ID" value="NC_011832.1"/>
</dbReference>
<name>B8GFX0_METPE</name>
<reference evidence="2 3" key="1">
    <citation type="journal article" date="2015" name="Genome Announc.">
        <title>Complete Genome Sequence of Methanosphaerula palustris E1-9CT, a Hydrogenotrophic Methanogen Isolated from a Minerotrophic Fen Peatland.</title>
        <authorList>
            <person name="Cadillo-Quiroz H."/>
            <person name="Browne P."/>
            <person name="Kyrpides N."/>
            <person name="Woyke T."/>
            <person name="Goodwin L."/>
            <person name="Detter C."/>
            <person name="Yavitt J.B."/>
            <person name="Zinder S.H."/>
        </authorList>
    </citation>
    <scope>NUCLEOTIDE SEQUENCE [LARGE SCALE GENOMIC DNA]</scope>
    <source>
        <strain evidence="3">ATCC BAA-1556 / DSM 19958 / E1-9c</strain>
    </source>
</reference>
<dbReference type="KEGG" id="mpl:Mpal_2740"/>
<proteinExistence type="predicted"/>
<keyword evidence="3" id="KW-1185">Reference proteome</keyword>
<organism evidence="2 3">
    <name type="scientific">Methanosphaerula palustris (strain ATCC BAA-1556 / DSM 19958 / E1-9c)</name>
    <dbReference type="NCBI Taxonomy" id="521011"/>
    <lineage>
        <taxon>Archaea</taxon>
        <taxon>Methanobacteriati</taxon>
        <taxon>Methanobacteriota</taxon>
        <taxon>Stenosarchaea group</taxon>
        <taxon>Methanomicrobia</taxon>
        <taxon>Methanomicrobiales</taxon>
        <taxon>Methanoregulaceae</taxon>
        <taxon>Methanosphaerula</taxon>
    </lineage>
</organism>
<evidence type="ECO:0000313" key="2">
    <source>
        <dbReference type="EMBL" id="ACL18003.1"/>
    </source>
</evidence>
<gene>
    <name evidence="2" type="ordered locus">Mpal_2740</name>
</gene>
<sequence>MMITGSVLWSGYGLMIGQMPIMVTNGVLFVLITARFRGQD</sequence>
<keyword evidence="1" id="KW-0472">Membrane</keyword>
<protein>
    <recommendedName>
        <fullName evidence="4">MtN3 and saliva related transmembrane protein</fullName>
    </recommendedName>
</protein>
<keyword evidence="1" id="KW-0812">Transmembrane</keyword>
<evidence type="ECO:0000256" key="1">
    <source>
        <dbReference type="SAM" id="Phobius"/>
    </source>
</evidence>
<keyword evidence="1" id="KW-1133">Transmembrane helix</keyword>
<accession>B8GFX0</accession>
<dbReference type="HOGENOM" id="CLU_3282893_0_0_2"/>
<dbReference type="AlphaFoldDB" id="B8GFX0"/>